<dbReference type="RefSeq" id="WP_068767485.1">
    <property type="nucleotide sequence ID" value="NZ_CP017781.1"/>
</dbReference>
<name>A0A1D9MAK7_9RHOB</name>
<dbReference type="EMBL" id="CP017781">
    <property type="protein sequence ID" value="AOZ68873.1"/>
    <property type="molecule type" value="Genomic_DNA"/>
</dbReference>
<dbReference type="Proteomes" id="UP000176562">
    <property type="component" value="Chromosome"/>
</dbReference>
<dbReference type="KEGG" id="rhp:LPB142_05695"/>
<sequence length="132" mass="14469">MSEIFSPEWLATFAQNWNAEPALSGALAEIGFTSTIAYGYKGEPAPKGVLVVENGKVTASGPYTGQPLNWDIRCTPEHWDKWLKKPPTMMDLGVAYTTGKMKFEVGDYGAMIKDPRMTGPFIKSFAAMSRVA</sequence>
<proteinExistence type="predicted"/>
<dbReference type="SUPFAM" id="SSF55718">
    <property type="entry name" value="SCP-like"/>
    <property type="match status" value="1"/>
</dbReference>
<evidence type="ECO:0000313" key="1">
    <source>
        <dbReference type="EMBL" id="AOZ68873.1"/>
    </source>
</evidence>
<gene>
    <name evidence="1" type="ORF">LPB142_05695</name>
</gene>
<evidence type="ECO:0000313" key="2">
    <source>
        <dbReference type="Proteomes" id="UP000176562"/>
    </source>
</evidence>
<dbReference type="STRING" id="1850250.LPB142_05695"/>
<keyword evidence="2" id="KW-1185">Reference proteome</keyword>
<protein>
    <submittedName>
        <fullName evidence="1">SCP-2 sterol transfer family protein</fullName>
    </submittedName>
</protein>
<dbReference type="AlphaFoldDB" id="A0A1D9MAK7"/>
<dbReference type="InterPro" id="IPR036527">
    <property type="entry name" value="SCP2_sterol-bd_dom_sf"/>
</dbReference>
<reference evidence="1 2" key="1">
    <citation type="submission" date="2016-10" db="EMBL/GenBank/DDBJ databases">
        <title>Rhodobacter sp. LPB0142, isolated from sea water.</title>
        <authorList>
            <person name="Kim E."/>
            <person name="Yi H."/>
        </authorList>
    </citation>
    <scope>NUCLEOTIDE SEQUENCE [LARGE SCALE GENOMIC DNA]</scope>
    <source>
        <strain evidence="1 2">LPB0142</strain>
    </source>
</reference>
<accession>A0A1D9MAK7</accession>
<organism evidence="1 2">
    <name type="scientific">Rhodobacter xanthinilyticus</name>
    <dbReference type="NCBI Taxonomy" id="1850250"/>
    <lineage>
        <taxon>Bacteria</taxon>
        <taxon>Pseudomonadati</taxon>
        <taxon>Pseudomonadota</taxon>
        <taxon>Alphaproteobacteria</taxon>
        <taxon>Rhodobacterales</taxon>
        <taxon>Rhodobacter group</taxon>
        <taxon>Rhodobacter</taxon>
    </lineage>
</organism>
<dbReference type="Gene3D" id="3.30.1050.10">
    <property type="entry name" value="SCP2 sterol-binding domain"/>
    <property type="match status" value="1"/>
</dbReference>